<dbReference type="AlphaFoldDB" id="A0A5B7HMC9"/>
<feature type="transmembrane region" description="Helical" evidence="2">
    <location>
        <begin position="40"/>
        <end position="63"/>
    </location>
</feature>
<keyword evidence="2" id="KW-0812">Transmembrane</keyword>
<organism evidence="3 4">
    <name type="scientific">Portunus trituberculatus</name>
    <name type="common">Swimming crab</name>
    <name type="synonym">Neptunus trituberculatus</name>
    <dbReference type="NCBI Taxonomy" id="210409"/>
    <lineage>
        <taxon>Eukaryota</taxon>
        <taxon>Metazoa</taxon>
        <taxon>Ecdysozoa</taxon>
        <taxon>Arthropoda</taxon>
        <taxon>Crustacea</taxon>
        <taxon>Multicrustacea</taxon>
        <taxon>Malacostraca</taxon>
        <taxon>Eumalacostraca</taxon>
        <taxon>Eucarida</taxon>
        <taxon>Decapoda</taxon>
        <taxon>Pleocyemata</taxon>
        <taxon>Brachyura</taxon>
        <taxon>Eubrachyura</taxon>
        <taxon>Portunoidea</taxon>
        <taxon>Portunidae</taxon>
        <taxon>Portuninae</taxon>
        <taxon>Portunus</taxon>
    </lineage>
</organism>
<proteinExistence type="predicted"/>
<comment type="caution">
    <text evidence="3">The sequence shown here is derived from an EMBL/GenBank/DDBJ whole genome shotgun (WGS) entry which is preliminary data.</text>
</comment>
<protein>
    <submittedName>
        <fullName evidence="3">Uncharacterized protein</fullName>
    </submittedName>
</protein>
<dbReference type="EMBL" id="VSRR010032715">
    <property type="protein sequence ID" value="MPC71343.1"/>
    <property type="molecule type" value="Genomic_DNA"/>
</dbReference>
<evidence type="ECO:0000256" key="2">
    <source>
        <dbReference type="SAM" id="Phobius"/>
    </source>
</evidence>
<evidence type="ECO:0000256" key="1">
    <source>
        <dbReference type="SAM" id="MobiDB-lite"/>
    </source>
</evidence>
<keyword evidence="4" id="KW-1185">Reference proteome</keyword>
<name>A0A5B7HMC9_PORTR</name>
<gene>
    <name evidence="3" type="ORF">E2C01_065619</name>
</gene>
<dbReference type="Proteomes" id="UP000324222">
    <property type="component" value="Unassembled WGS sequence"/>
</dbReference>
<sequence>MNYACSTHSVPARVPITGKPGQKTPEHVSHGGHQSLNARLLLLVLLLLLVVVVVVVVVVALAASE</sequence>
<accession>A0A5B7HMC9</accession>
<evidence type="ECO:0000313" key="4">
    <source>
        <dbReference type="Proteomes" id="UP000324222"/>
    </source>
</evidence>
<reference evidence="3 4" key="1">
    <citation type="submission" date="2019-05" db="EMBL/GenBank/DDBJ databases">
        <title>Another draft genome of Portunus trituberculatus and its Hox gene families provides insights of decapod evolution.</title>
        <authorList>
            <person name="Jeong J.-H."/>
            <person name="Song I."/>
            <person name="Kim S."/>
            <person name="Choi T."/>
            <person name="Kim D."/>
            <person name="Ryu S."/>
            <person name="Kim W."/>
        </authorList>
    </citation>
    <scope>NUCLEOTIDE SEQUENCE [LARGE SCALE GENOMIC DNA]</scope>
    <source>
        <tissue evidence="3">Muscle</tissue>
    </source>
</reference>
<feature type="region of interest" description="Disordered" evidence="1">
    <location>
        <begin position="1"/>
        <end position="31"/>
    </location>
</feature>
<keyword evidence="2" id="KW-1133">Transmembrane helix</keyword>
<keyword evidence="2" id="KW-0472">Membrane</keyword>
<evidence type="ECO:0000313" key="3">
    <source>
        <dbReference type="EMBL" id="MPC71343.1"/>
    </source>
</evidence>